<keyword evidence="8" id="KW-1185">Reference proteome</keyword>
<dbReference type="NCBIfam" id="TIGR01879">
    <property type="entry name" value="hydantase"/>
    <property type="match status" value="1"/>
</dbReference>
<evidence type="ECO:0000313" key="8">
    <source>
        <dbReference type="Proteomes" id="UP001156905"/>
    </source>
</evidence>
<keyword evidence="4" id="KW-0479">Metal-binding</keyword>
<dbReference type="Proteomes" id="UP001156905">
    <property type="component" value="Unassembled WGS sequence"/>
</dbReference>
<evidence type="ECO:0000256" key="4">
    <source>
        <dbReference type="ARBA" id="ARBA00022723"/>
    </source>
</evidence>
<evidence type="ECO:0000313" key="7">
    <source>
        <dbReference type="EMBL" id="GLR84666.1"/>
    </source>
</evidence>
<comment type="subunit">
    <text evidence="3">Homodimer.</text>
</comment>
<name>A0ABQ6AWX9_9BRAD</name>
<protein>
    <submittedName>
        <fullName evidence="7">Zn-dependent hydrolase</fullName>
    </submittedName>
</protein>
<comment type="caution">
    <text evidence="7">The sequence shown here is derived from an EMBL/GenBank/DDBJ whole genome shotgun (WGS) entry which is preliminary data.</text>
</comment>
<evidence type="ECO:0000256" key="3">
    <source>
        <dbReference type="ARBA" id="ARBA00011738"/>
    </source>
</evidence>
<sequence>MPDNRPIANGERVLADLNALRAIGAYKTGVHKPTLSEPHRNSLAWLVEKLPEAGLTGTIDGIGNILGTSARTGPKLLAGSHLESQNYAGWLDGPLGVIYALEAARVINSDASLRGAVEVAAWCDEEGHFGHFLGSRSYVGGVSEADIDAARDRTSGQSMREALRDAGLAGRARIEAEPGRHIGYLEAHIEQGDALETSGLAIGVVTSIVGIWQYRINFVGEQNHAGTTRMASRKDAGLALAKFCVAIDARFPAVAGPRTVWTTGRITLDPGAPSIIPGGAEMLFQIRDDDPAVIARLEDLLRTMIDEANASGPCQAALERLRTGVPAKMHPPFQEAIEAASKAFASGRSVHMPSGAGHDAQVLATIMPAAMLFVPSIGGISHHWTENTADADIVTGAQVFVDACRRILAG</sequence>
<evidence type="ECO:0000256" key="6">
    <source>
        <dbReference type="ARBA" id="ARBA00023211"/>
    </source>
</evidence>
<organism evidence="7 8">
    <name type="scientific">Bradyrhizobium iriomotense</name>
    <dbReference type="NCBI Taxonomy" id="441950"/>
    <lineage>
        <taxon>Bacteria</taxon>
        <taxon>Pseudomonadati</taxon>
        <taxon>Pseudomonadota</taxon>
        <taxon>Alphaproteobacteria</taxon>
        <taxon>Hyphomicrobiales</taxon>
        <taxon>Nitrobacteraceae</taxon>
        <taxon>Bradyrhizobium</taxon>
    </lineage>
</organism>
<keyword evidence="6" id="KW-0464">Manganese</keyword>
<evidence type="ECO:0000256" key="2">
    <source>
        <dbReference type="ARBA" id="ARBA00006153"/>
    </source>
</evidence>
<dbReference type="InterPro" id="IPR002933">
    <property type="entry name" value="Peptidase_M20"/>
</dbReference>
<dbReference type="SUPFAM" id="SSF55031">
    <property type="entry name" value="Bacterial exopeptidase dimerisation domain"/>
    <property type="match status" value="1"/>
</dbReference>
<dbReference type="Gene3D" id="3.30.70.360">
    <property type="match status" value="1"/>
</dbReference>
<comment type="cofactor">
    <cofactor evidence="1">
        <name>Mn(2+)</name>
        <dbReference type="ChEBI" id="CHEBI:29035"/>
    </cofactor>
</comment>
<dbReference type="InterPro" id="IPR010158">
    <property type="entry name" value="Amidase_Cbmase"/>
</dbReference>
<keyword evidence="5 7" id="KW-0378">Hydrolase</keyword>
<reference evidence="8" key="1">
    <citation type="journal article" date="2019" name="Int. J. Syst. Evol. Microbiol.">
        <title>The Global Catalogue of Microorganisms (GCM) 10K type strain sequencing project: providing services to taxonomists for standard genome sequencing and annotation.</title>
        <authorList>
            <consortium name="The Broad Institute Genomics Platform"/>
            <consortium name="The Broad Institute Genome Sequencing Center for Infectious Disease"/>
            <person name="Wu L."/>
            <person name="Ma J."/>
        </authorList>
    </citation>
    <scope>NUCLEOTIDE SEQUENCE [LARGE SCALE GENOMIC DNA]</scope>
    <source>
        <strain evidence="8">NBRC 102520</strain>
    </source>
</reference>
<proteinExistence type="inferred from homology"/>
<dbReference type="InterPro" id="IPR036264">
    <property type="entry name" value="Bact_exopeptidase_dim_dom"/>
</dbReference>
<comment type="similarity">
    <text evidence="2">Belongs to the peptidase M20 family.</text>
</comment>
<dbReference type="SUPFAM" id="SSF53187">
    <property type="entry name" value="Zn-dependent exopeptidases"/>
    <property type="match status" value="1"/>
</dbReference>
<accession>A0ABQ6AWX9</accession>
<dbReference type="EMBL" id="BSOW01000004">
    <property type="protein sequence ID" value="GLR84666.1"/>
    <property type="molecule type" value="Genomic_DNA"/>
</dbReference>
<dbReference type="CDD" id="cd03884">
    <property type="entry name" value="M20_bAS"/>
    <property type="match status" value="1"/>
</dbReference>
<dbReference type="Gene3D" id="3.40.630.10">
    <property type="entry name" value="Zn peptidases"/>
    <property type="match status" value="1"/>
</dbReference>
<dbReference type="PANTHER" id="PTHR32494:SF19">
    <property type="entry name" value="ALLANTOATE DEIMINASE-RELATED"/>
    <property type="match status" value="1"/>
</dbReference>
<dbReference type="Pfam" id="PF01546">
    <property type="entry name" value="Peptidase_M20"/>
    <property type="match status" value="1"/>
</dbReference>
<dbReference type="PIRSF" id="PIRSF001235">
    <property type="entry name" value="Amidase_carbamoylase"/>
    <property type="match status" value="1"/>
</dbReference>
<gene>
    <name evidence="7" type="ORF">GCM10007857_13760</name>
</gene>
<evidence type="ECO:0000256" key="5">
    <source>
        <dbReference type="ARBA" id="ARBA00022801"/>
    </source>
</evidence>
<dbReference type="PANTHER" id="PTHR32494">
    <property type="entry name" value="ALLANTOATE DEIMINASE-RELATED"/>
    <property type="match status" value="1"/>
</dbReference>
<dbReference type="GO" id="GO:0016787">
    <property type="term" value="F:hydrolase activity"/>
    <property type="evidence" value="ECO:0007669"/>
    <property type="project" value="UniProtKB-KW"/>
</dbReference>
<evidence type="ECO:0000256" key="1">
    <source>
        <dbReference type="ARBA" id="ARBA00001936"/>
    </source>
</evidence>
<dbReference type="RefSeq" id="WP_284262661.1">
    <property type="nucleotide sequence ID" value="NZ_BSOW01000004.1"/>
</dbReference>